<sequence>MATKLITPLREIRASISYYPRQVAQSFTEGPRFFCGKKRRRLSWKFSRRRGKREQIGLFAFCLGYGRLPHAFRQGKGQEVLSLVNGNGVFRQLKIHPCPADAAFVRPGDLHLIPSFLCIANLSDKLDC</sequence>
<dbReference type="VEuPathDB" id="CryptoDB:Cvel_13797"/>
<dbReference type="EMBL" id="CDMZ01005906">
    <property type="protein sequence ID" value="CEM55739.1"/>
    <property type="molecule type" value="Genomic_DNA"/>
</dbReference>
<organism evidence="1">
    <name type="scientific">Chromera velia CCMP2878</name>
    <dbReference type="NCBI Taxonomy" id="1169474"/>
    <lineage>
        <taxon>Eukaryota</taxon>
        <taxon>Sar</taxon>
        <taxon>Alveolata</taxon>
        <taxon>Colpodellida</taxon>
        <taxon>Chromeraceae</taxon>
        <taxon>Chromera</taxon>
    </lineage>
</organism>
<protein>
    <submittedName>
        <fullName evidence="1">Uncharacterized protein</fullName>
    </submittedName>
</protein>
<gene>
    <name evidence="1" type="ORF">Cvel_13797</name>
</gene>
<evidence type="ECO:0000313" key="1">
    <source>
        <dbReference type="EMBL" id="CEM55739.1"/>
    </source>
</evidence>
<dbReference type="AlphaFoldDB" id="A0A0G4IEQ9"/>
<accession>A0A0G4IEQ9</accession>
<proteinExistence type="predicted"/>
<reference evidence="1" key="1">
    <citation type="submission" date="2014-11" db="EMBL/GenBank/DDBJ databases">
        <authorList>
            <person name="Otto D Thomas"/>
            <person name="Naeem Raeece"/>
        </authorList>
    </citation>
    <scope>NUCLEOTIDE SEQUENCE</scope>
</reference>
<name>A0A0G4IEQ9_9ALVE</name>